<feature type="domain" description="Large ribosomal subunit protein bL25 L25" evidence="6">
    <location>
        <begin position="2"/>
        <end position="87"/>
    </location>
</feature>
<keyword evidence="4 5" id="KW-0687">Ribonucleoprotein</keyword>
<dbReference type="InterPro" id="IPR001021">
    <property type="entry name" value="Ribosomal_bL25_long"/>
</dbReference>
<dbReference type="InterPro" id="IPR020056">
    <property type="entry name" value="Rbsml_bL25/Gln-tRNA_synth_N"/>
</dbReference>
<dbReference type="Proteomes" id="UP000254841">
    <property type="component" value="Unassembled WGS sequence"/>
</dbReference>
<comment type="function">
    <text evidence="5">This is one of the proteins that binds to the 5S RNA in the ribosome where it forms part of the central protuberance.</text>
</comment>
<keyword evidence="1 5" id="KW-0699">rRNA-binding</keyword>
<dbReference type="PANTHER" id="PTHR33284">
    <property type="entry name" value="RIBOSOMAL PROTEIN L25/GLN-TRNA SYNTHETASE, ANTI-CODON-BINDING DOMAIN-CONTAINING PROTEIN"/>
    <property type="match status" value="1"/>
</dbReference>
<dbReference type="NCBIfam" id="NF004129">
    <property type="entry name" value="PRK05618.1-4"/>
    <property type="match status" value="1"/>
</dbReference>
<dbReference type="CDD" id="cd00495">
    <property type="entry name" value="Ribosomal_L25_TL5_CTC"/>
    <property type="match status" value="1"/>
</dbReference>
<sequence>MLEGQIRESISKANAKALRKDGYLIANIYAKGVENIHCAFKINDFIRTIKTKTSLVFPVKVGGKTLDVVIQEYQKDPVYGTILHIDLMVAQKGVVANYKIPVQAQGTAVGLKNKGVILIAKKRVRVKAAPENLPSSYTLDVSALDVGHSILVRDLPQIDGVKITENESVAVISCIKAK</sequence>
<dbReference type="PANTHER" id="PTHR33284:SF1">
    <property type="entry name" value="RIBOSOMAL PROTEIN L25_GLN-TRNA SYNTHETASE, ANTI-CODON-BINDING DOMAIN-CONTAINING PROTEIN"/>
    <property type="match status" value="1"/>
</dbReference>
<dbReference type="GO" id="GO:0006412">
    <property type="term" value="P:translation"/>
    <property type="evidence" value="ECO:0007669"/>
    <property type="project" value="UniProtKB-UniRule"/>
</dbReference>
<feature type="domain" description="Large ribosomal subunit protein bL25 beta" evidence="7">
    <location>
        <begin position="98"/>
        <end position="176"/>
    </location>
</feature>
<proteinExistence type="inferred from homology"/>
<accession>A0A377J648</accession>
<comment type="similarity">
    <text evidence="5">Belongs to the bacterial ribosomal protein bL25 family. CTC subfamily.</text>
</comment>
<dbReference type="AlphaFoldDB" id="A0A377J648"/>
<dbReference type="InterPro" id="IPR029751">
    <property type="entry name" value="Ribosomal_L25_dom"/>
</dbReference>
<comment type="subunit">
    <text evidence="5">Part of the 50S ribosomal subunit; part of the 5S rRNA/L5/L18/L25 subcomplex. Contacts the 5S rRNA. Binds to the 5S rRNA independently of L5 and L18.</text>
</comment>
<evidence type="ECO:0000256" key="5">
    <source>
        <dbReference type="HAMAP-Rule" id="MF_01334"/>
    </source>
</evidence>
<protein>
    <recommendedName>
        <fullName evidence="5">Large ribosomal subunit protein bL25</fullName>
    </recommendedName>
    <alternativeName>
        <fullName evidence="5">General stress protein CTC</fullName>
    </alternativeName>
</protein>
<evidence type="ECO:0000256" key="1">
    <source>
        <dbReference type="ARBA" id="ARBA00022730"/>
    </source>
</evidence>
<evidence type="ECO:0000313" key="8">
    <source>
        <dbReference type="EMBL" id="STO97972.1"/>
    </source>
</evidence>
<evidence type="ECO:0000256" key="3">
    <source>
        <dbReference type="ARBA" id="ARBA00022980"/>
    </source>
</evidence>
<dbReference type="GO" id="GO:0008097">
    <property type="term" value="F:5S rRNA binding"/>
    <property type="evidence" value="ECO:0007669"/>
    <property type="project" value="InterPro"/>
</dbReference>
<dbReference type="HAMAP" id="MF_01334">
    <property type="entry name" value="Ribosomal_bL25_CTC"/>
    <property type="match status" value="1"/>
</dbReference>
<dbReference type="EMBL" id="UGHV01000001">
    <property type="protein sequence ID" value="STO97972.1"/>
    <property type="molecule type" value="Genomic_DNA"/>
</dbReference>
<evidence type="ECO:0000256" key="2">
    <source>
        <dbReference type="ARBA" id="ARBA00022884"/>
    </source>
</evidence>
<keyword evidence="3 5" id="KW-0689">Ribosomal protein</keyword>
<dbReference type="InterPro" id="IPR037121">
    <property type="entry name" value="Ribosomal_bL25_C"/>
</dbReference>
<evidence type="ECO:0000313" key="9">
    <source>
        <dbReference type="Proteomes" id="UP000254841"/>
    </source>
</evidence>
<evidence type="ECO:0000259" key="6">
    <source>
        <dbReference type="Pfam" id="PF01386"/>
    </source>
</evidence>
<dbReference type="RefSeq" id="WP_115012158.1">
    <property type="nucleotide sequence ID" value="NZ_UGHV01000001.1"/>
</dbReference>
<name>A0A377J648_9HELI</name>
<dbReference type="InterPro" id="IPR020930">
    <property type="entry name" value="Ribosomal_uL5_bac-type"/>
</dbReference>
<keyword evidence="2 5" id="KW-0694">RNA-binding</keyword>
<evidence type="ECO:0000259" key="7">
    <source>
        <dbReference type="Pfam" id="PF14693"/>
    </source>
</evidence>
<dbReference type="Gene3D" id="2.170.120.20">
    <property type="entry name" value="Ribosomal protein L25, beta domain"/>
    <property type="match status" value="1"/>
</dbReference>
<dbReference type="Gene3D" id="2.40.240.10">
    <property type="entry name" value="Ribosomal Protein L25, Chain P"/>
    <property type="match status" value="1"/>
</dbReference>
<dbReference type="GO" id="GO:0003735">
    <property type="term" value="F:structural constituent of ribosome"/>
    <property type="evidence" value="ECO:0007669"/>
    <property type="project" value="InterPro"/>
</dbReference>
<reference evidence="8 9" key="1">
    <citation type="submission" date="2018-06" db="EMBL/GenBank/DDBJ databases">
        <authorList>
            <consortium name="Pathogen Informatics"/>
            <person name="Doyle S."/>
        </authorList>
    </citation>
    <scope>NUCLEOTIDE SEQUENCE [LARGE SCALE GENOMIC DNA]</scope>
    <source>
        <strain evidence="8 9">NCTC12410</strain>
    </source>
</reference>
<organism evidence="8 9">
    <name type="scientific">Helicobacter canis</name>
    <dbReference type="NCBI Taxonomy" id="29419"/>
    <lineage>
        <taxon>Bacteria</taxon>
        <taxon>Pseudomonadati</taxon>
        <taxon>Campylobacterota</taxon>
        <taxon>Epsilonproteobacteria</taxon>
        <taxon>Campylobacterales</taxon>
        <taxon>Helicobacteraceae</taxon>
        <taxon>Helicobacter</taxon>
    </lineage>
</organism>
<dbReference type="OrthoDB" id="5339138at2"/>
<dbReference type="InterPro" id="IPR020057">
    <property type="entry name" value="Ribosomal_bL25_b-dom"/>
</dbReference>
<dbReference type="NCBIfam" id="TIGR00731">
    <property type="entry name" value="bL25_bact_ctc"/>
    <property type="match status" value="1"/>
</dbReference>
<dbReference type="SUPFAM" id="SSF50715">
    <property type="entry name" value="Ribosomal protein L25-like"/>
    <property type="match status" value="1"/>
</dbReference>
<dbReference type="InterPro" id="IPR011035">
    <property type="entry name" value="Ribosomal_bL25/Gln-tRNA_synth"/>
</dbReference>
<evidence type="ECO:0000256" key="4">
    <source>
        <dbReference type="ARBA" id="ARBA00023274"/>
    </source>
</evidence>
<dbReference type="Pfam" id="PF01386">
    <property type="entry name" value="Ribosomal_L25p"/>
    <property type="match status" value="1"/>
</dbReference>
<dbReference type="Pfam" id="PF14693">
    <property type="entry name" value="Ribosomal_TL5_C"/>
    <property type="match status" value="1"/>
</dbReference>
<dbReference type="GO" id="GO:0022625">
    <property type="term" value="C:cytosolic large ribosomal subunit"/>
    <property type="evidence" value="ECO:0007669"/>
    <property type="project" value="TreeGrafter"/>
</dbReference>
<gene>
    <name evidence="5 8" type="primary">rplY</name>
    <name evidence="5" type="synonym">ctc</name>
    <name evidence="8" type="ORF">NCTC12410_01817</name>
</gene>